<dbReference type="EMBL" id="SRLD01000050">
    <property type="protein sequence ID" value="TGE13811.1"/>
    <property type="molecule type" value="Genomic_DNA"/>
</dbReference>
<dbReference type="InterPro" id="IPR050742">
    <property type="entry name" value="Helicase_Restrict-Modif_Enz"/>
</dbReference>
<dbReference type="Gene3D" id="3.40.50.300">
    <property type="entry name" value="P-loop containing nucleotide triphosphate hydrolases"/>
    <property type="match status" value="2"/>
</dbReference>
<proteinExistence type="predicted"/>
<dbReference type="GO" id="GO:0004386">
    <property type="term" value="F:helicase activity"/>
    <property type="evidence" value="ECO:0007669"/>
    <property type="project" value="UniProtKB-KW"/>
</dbReference>
<dbReference type="InterPro" id="IPR006935">
    <property type="entry name" value="Helicase/UvrB_N"/>
</dbReference>
<dbReference type="PROSITE" id="PS51192">
    <property type="entry name" value="HELICASE_ATP_BIND_1"/>
    <property type="match status" value="1"/>
</dbReference>
<name>A0A4Z0PHP7_9BACT</name>
<dbReference type="PANTHER" id="PTHR47396:SF1">
    <property type="entry name" value="ATP-DEPENDENT HELICASE IRC3-RELATED"/>
    <property type="match status" value="1"/>
</dbReference>
<dbReference type="OrthoDB" id="9759819at2"/>
<keyword evidence="4" id="KW-1185">Reference proteome</keyword>
<dbReference type="GO" id="GO:0006304">
    <property type="term" value="P:DNA modification"/>
    <property type="evidence" value="ECO:0007669"/>
    <property type="project" value="InterPro"/>
</dbReference>
<dbReference type="Gene3D" id="3.90.1570.30">
    <property type="match status" value="1"/>
</dbReference>
<dbReference type="SUPFAM" id="SSF52540">
    <property type="entry name" value="P-loop containing nucleoside triphosphate hydrolases"/>
    <property type="match status" value="2"/>
</dbReference>
<dbReference type="InterPro" id="IPR014001">
    <property type="entry name" value="Helicase_ATP-bd"/>
</dbReference>
<keyword evidence="3" id="KW-0067">ATP-binding</keyword>
<dbReference type="GO" id="GO:0016787">
    <property type="term" value="F:hydrolase activity"/>
    <property type="evidence" value="ECO:0007669"/>
    <property type="project" value="InterPro"/>
</dbReference>
<dbReference type="Proteomes" id="UP000297739">
    <property type="component" value="Unassembled WGS sequence"/>
</dbReference>
<keyword evidence="3" id="KW-0378">Hydrolase</keyword>
<accession>A0A4Z0PHP7</accession>
<evidence type="ECO:0000313" key="3">
    <source>
        <dbReference type="EMBL" id="TGE13811.1"/>
    </source>
</evidence>
<evidence type="ECO:0000256" key="1">
    <source>
        <dbReference type="SAM" id="MobiDB-lite"/>
    </source>
</evidence>
<reference evidence="3 4" key="1">
    <citation type="submission" date="2019-04" db="EMBL/GenBank/DDBJ databases">
        <authorList>
            <person name="Feng G."/>
            <person name="Zhang J."/>
            <person name="Zhu H."/>
        </authorList>
    </citation>
    <scope>NUCLEOTIDE SEQUENCE [LARGE SCALE GENOMIC DNA]</scope>
    <source>
        <strain evidence="3 4">JCM 17223</strain>
    </source>
</reference>
<sequence>MLTPEQHARQLIDAQLAAAGWLVQDYKHLNLGAGPGIAVREYPTASGPADYALLTDRKLVGIVEAKKEGTSLTAVAEQTARYQASATKHAQRVAEQLPFGYEANGQEIRFADARDPEPRSRPVFGFHRPETLRDWTRQIGTLRARLRNLPAVTTAGLRDCQIEALRNLDVSLKDDRPRALIQMATGSGKTFTAVSFIYRLIKFAGAKRVLFLVDRGNLGRQTLQEFQQYTAPDDGRKFTELYNVQHLTSNQLDTVSKVTITTIQRLYSMLRGEAEFDVGNEERSGFELNGDAPQRPREVAYNPAVPPEGYDFVVIDECHRSIYNVWQQVLEYFDAHLIGLTATPAKQTFGFFNQNLVMEYSHERAVVDGVNVGSDVFRIQTEITERGSRVEKGSTIKRMERQTRKRRWETLDDDLVYAGTQLDRSVTAPDQIRTVLAEWKARLFTELFPGRSIVPKTLIFAKSDHHADEIVELVRELFGKGNDFCKKITYGAEENADTLIRKFRNEYNPRVAVTVDMISTGTDIKPLECLVFLRDVRSRVYFDQMKGRGTRVIAPSDLEAVTSDARAKTRFVIVDAVGVTDSAKKDTESVERQPGGLGFEKLLHAVALGNHDPAQLRSLATRLARLDRQLTPDDRAAVLAHTQGAATVQQLAARLYDAVDPVRQEAEALRLATAEAQTAGQPAPGEPGSALAEPTDAHWQQATQALTERAVHLFDDPTLRMLLTKVHAQHDLVIDLVSKDQVLRAGFESQTSPEAAREALAQARIDKFQAFIAAHKDEITALQLLHNQPYARRAVTFAQIRELALALRLDNPQLTPEHLWEAYEQLERARVRGAGPRTLLTNLISLVRFALHQTETLTAYPLTVAERFGAWLTRQQQAGRSFSPEQQHWLGLMRDKVATSLSVEAEDFTLPPFIDLGGYGRARQVFGADLQTIVDELNEALAA</sequence>
<dbReference type="GO" id="GO:0003677">
    <property type="term" value="F:DNA binding"/>
    <property type="evidence" value="ECO:0007669"/>
    <property type="project" value="InterPro"/>
</dbReference>
<dbReference type="InterPro" id="IPR013670">
    <property type="entry name" value="EcoEI_R_C_dom"/>
</dbReference>
<organism evidence="3 4">
    <name type="scientific">Hymenobacter elongatus</name>
    <dbReference type="NCBI Taxonomy" id="877208"/>
    <lineage>
        <taxon>Bacteria</taxon>
        <taxon>Pseudomonadati</taxon>
        <taxon>Bacteroidota</taxon>
        <taxon>Cytophagia</taxon>
        <taxon>Cytophagales</taxon>
        <taxon>Hymenobacteraceae</taxon>
        <taxon>Hymenobacter</taxon>
    </lineage>
</organism>
<dbReference type="GO" id="GO:0005524">
    <property type="term" value="F:ATP binding"/>
    <property type="evidence" value="ECO:0007669"/>
    <property type="project" value="InterPro"/>
</dbReference>
<feature type="domain" description="Helicase ATP-binding" evidence="2">
    <location>
        <begin position="170"/>
        <end position="362"/>
    </location>
</feature>
<dbReference type="CDD" id="cd18799">
    <property type="entry name" value="SF2_C_EcoAI-like"/>
    <property type="match status" value="1"/>
</dbReference>
<dbReference type="RefSeq" id="WP_135499368.1">
    <property type="nucleotide sequence ID" value="NZ_SRLD01000050.1"/>
</dbReference>
<dbReference type="GO" id="GO:0005829">
    <property type="term" value="C:cytosol"/>
    <property type="evidence" value="ECO:0007669"/>
    <property type="project" value="TreeGrafter"/>
</dbReference>
<dbReference type="InterPro" id="IPR027417">
    <property type="entry name" value="P-loop_NTPase"/>
</dbReference>
<feature type="region of interest" description="Disordered" evidence="1">
    <location>
        <begin position="673"/>
        <end position="695"/>
    </location>
</feature>
<protein>
    <submittedName>
        <fullName evidence="3">DEAD/DEAH box helicase</fullName>
    </submittedName>
</protein>
<keyword evidence="3" id="KW-0347">Helicase</keyword>
<keyword evidence="3" id="KW-0547">Nucleotide-binding</keyword>
<dbReference type="Pfam" id="PF08463">
    <property type="entry name" value="EcoEI_R_C"/>
    <property type="match status" value="1"/>
</dbReference>
<dbReference type="SMART" id="SM00487">
    <property type="entry name" value="DEXDc"/>
    <property type="match status" value="1"/>
</dbReference>
<dbReference type="PANTHER" id="PTHR47396">
    <property type="entry name" value="TYPE I RESTRICTION ENZYME ECOKI R PROTEIN"/>
    <property type="match status" value="1"/>
</dbReference>
<gene>
    <name evidence="3" type="ORF">E5J99_18835</name>
</gene>
<dbReference type="AlphaFoldDB" id="A0A4Z0PHP7"/>
<dbReference type="Pfam" id="PF04851">
    <property type="entry name" value="ResIII"/>
    <property type="match status" value="1"/>
</dbReference>
<dbReference type="CDD" id="cd18032">
    <property type="entry name" value="DEXHc_RE_I_III_res"/>
    <property type="match status" value="1"/>
</dbReference>
<evidence type="ECO:0000313" key="4">
    <source>
        <dbReference type="Proteomes" id="UP000297739"/>
    </source>
</evidence>
<evidence type="ECO:0000259" key="2">
    <source>
        <dbReference type="PROSITE" id="PS51192"/>
    </source>
</evidence>
<comment type="caution">
    <text evidence="3">The sequence shown here is derived from an EMBL/GenBank/DDBJ whole genome shotgun (WGS) entry which is preliminary data.</text>
</comment>